<dbReference type="AlphaFoldDB" id="A0A0F9PWA5"/>
<sequence>MKIRNGFVSNSSSSSYIVSVPKDFIVTKDMVTKQAMVDLWENEILSDEDDGVNQKALDLINSEIDSLKDGQEVHGCDVFWAVQDILEENNMIVMTVDGAGGDGEDSIIPFKDERKNKQ</sequence>
<organism evidence="1">
    <name type="scientific">marine sediment metagenome</name>
    <dbReference type="NCBI Taxonomy" id="412755"/>
    <lineage>
        <taxon>unclassified sequences</taxon>
        <taxon>metagenomes</taxon>
        <taxon>ecological metagenomes</taxon>
    </lineage>
</organism>
<gene>
    <name evidence="1" type="ORF">LCGC14_1167380</name>
</gene>
<reference evidence="1" key="1">
    <citation type="journal article" date="2015" name="Nature">
        <title>Complex archaea that bridge the gap between prokaryotes and eukaryotes.</title>
        <authorList>
            <person name="Spang A."/>
            <person name="Saw J.H."/>
            <person name="Jorgensen S.L."/>
            <person name="Zaremba-Niedzwiedzka K."/>
            <person name="Martijn J."/>
            <person name="Lind A.E."/>
            <person name="van Eijk R."/>
            <person name="Schleper C."/>
            <person name="Guy L."/>
            <person name="Ettema T.J."/>
        </authorList>
    </citation>
    <scope>NUCLEOTIDE SEQUENCE</scope>
</reference>
<comment type="caution">
    <text evidence="1">The sequence shown here is derived from an EMBL/GenBank/DDBJ whole genome shotgun (WGS) entry which is preliminary data.</text>
</comment>
<dbReference type="EMBL" id="LAZR01005742">
    <property type="protein sequence ID" value="KKM97487.1"/>
    <property type="molecule type" value="Genomic_DNA"/>
</dbReference>
<proteinExistence type="predicted"/>
<accession>A0A0F9PWA5</accession>
<protein>
    <submittedName>
        <fullName evidence="1">Uncharacterized protein</fullName>
    </submittedName>
</protein>
<evidence type="ECO:0000313" key="1">
    <source>
        <dbReference type="EMBL" id="KKM97487.1"/>
    </source>
</evidence>
<name>A0A0F9PWA5_9ZZZZ</name>